<dbReference type="FunCoup" id="K0KMH2">
    <property type="interactions" value="557"/>
</dbReference>
<dbReference type="InterPro" id="IPR042045">
    <property type="entry name" value="EXOC6/Sec15_C_dom1"/>
</dbReference>
<feature type="region of interest" description="Disordered" evidence="6">
    <location>
        <begin position="803"/>
        <end position="825"/>
    </location>
</feature>
<dbReference type="GO" id="GO:0006893">
    <property type="term" value="P:Golgi to plasma membrane transport"/>
    <property type="evidence" value="ECO:0007669"/>
    <property type="project" value="TreeGrafter"/>
</dbReference>
<name>K0KMH2_WICCF</name>
<dbReference type="PANTHER" id="PTHR12702:SF0">
    <property type="entry name" value="EXOCYST COMPLEX COMPONENT 6"/>
    <property type="match status" value="1"/>
</dbReference>
<dbReference type="Pfam" id="PF20651">
    <property type="entry name" value="EXOC6_Sec15_N"/>
    <property type="match status" value="1"/>
</dbReference>
<dbReference type="HOGENOM" id="CLU_009437_1_0_1"/>
<evidence type="ECO:0000256" key="4">
    <source>
        <dbReference type="ARBA" id="ARBA00023054"/>
    </source>
</evidence>
<feature type="compositionally biased region" description="Polar residues" evidence="6">
    <location>
        <begin position="806"/>
        <end position="815"/>
    </location>
</feature>
<dbReference type="GO" id="GO:0000145">
    <property type="term" value="C:exocyst"/>
    <property type="evidence" value="ECO:0007669"/>
    <property type="project" value="UniProtKB-UniRule"/>
</dbReference>
<dbReference type="Pfam" id="PF04091">
    <property type="entry name" value="Sec15_C"/>
    <property type="match status" value="1"/>
</dbReference>
<evidence type="ECO:0000256" key="1">
    <source>
        <dbReference type="ARBA" id="ARBA00007944"/>
    </source>
</evidence>
<keyword evidence="2 5" id="KW-0813">Transport</keyword>
<dbReference type="InterPro" id="IPR048359">
    <property type="entry name" value="EXOC6_Sec15_N"/>
</dbReference>
<gene>
    <name evidence="9" type="ORF">BN7_2118</name>
</gene>
<dbReference type="InterPro" id="IPR046361">
    <property type="entry name" value="EXOC6/Sec15_C"/>
</dbReference>
<sequence length="836" mass="97571">MTRWWIQIRDHSTDLKEGGSNSAHLGVSLYYIRSTKMSKPNENGGGGGGSSFKQLSFLNESDPVTLLNSNNYLDQLVPIIKSNIKSNTIPELLETLNNEGLKKDDELTNNINSNEVNIRTTTTEIASISKNASTINEQVLDINDHLSKTSSLTIQKKFQMLALKKNINKINESIILINKILQILELTDRTHELIKNDKFFNALKNLNDLDALNKDFDKDFQFLQNINDSIPIMKNLVRDESISLVKRNLNTLDTKYDKISLAYYDKFTQILLKWDQFRQKNRDFDKYKLNSSVEISLRDDYLNKDDHLPQVYKFIDFGFIYDSFLIFKSLDQLPFLKNEFNKELNLRRDKILHPFLTNDLHNEQFKKYIISNDNLKNFLSKLIGFLIFHDLMSTKLPNIINQKTTDIWENLSAKIYPFLKELVANGLIETQKILDFKSIIGNFYLILEHFNLSGDHFYNLLIMTFKKFSQISTHNFKIDFQKLTEEDDSMPMAIYDIGLYRKISNISWYEDSRSENEIKFPQVLPFSTIYPMTCAQVRAYITHQTGFLKDYYKYDVESLNKLVIENVDNLLISVINSYFKEKLKLITREELSQNLINLEYFLIMSKEVNKLLSRTFHTDVNLKAINAISDTRKITERELFVMVDGKVEDLMDFIDWDWQTTELNKEPNYFMKDVGDFLKNMFTSTFSNLPLSVKTLLLYRVFDLLAIRFLENLNDQSKISKQSVQNFDIDIEYIETVSRELNPSRDAAINGTSRESLQSMFLQLRQCINLLKVGHLEEYKDQTTRMRKYDQIKPDDAVQLIKKVSNELSTPNTPIDSPDPSGGSKYAKFYKFRSNA</sequence>
<evidence type="ECO:0000259" key="8">
    <source>
        <dbReference type="Pfam" id="PF20651"/>
    </source>
</evidence>
<dbReference type="InParanoid" id="K0KMH2"/>
<keyword evidence="4" id="KW-0175">Coiled coil</keyword>
<comment type="caution">
    <text evidence="9">The sequence shown here is derived from an EMBL/GenBank/DDBJ whole genome shotgun (WGS) entry which is preliminary data.</text>
</comment>
<dbReference type="EMBL" id="CAIF01000049">
    <property type="protein sequence ID" value="CCH42574.1"/>
    <property type="molecule type" value="Genomic_DNA"/>
</dbReference>
<dbReference type="GO" id="GO:0090522">
    <property type="term" value="P:vesicle tethering involved in exocytosis"/>
    <property type="evidence" value="ECO:0007669"/>
    <property type="project" value="UniProtKB-UniRule"/>
</dbReference>
<accession>K0KMH2</accession>
<dbReference type="GO" id="GO:0006886">
    <property type="term" value="P:intracellular protein transport"/>
    <property type="evidence" value="ECO:0007669"/>
    <property type="project" value="InterPro"/>
</dbReference>
<dbReference type="AlphaFoldDB" id="K0KMH2"/>
<feature type="domain" description="Exocyst complex component EXOC6/Sec15 N-terminal" evidence="8">
    <location>
        <begin position="96"/>
        <end position="262"/>
    </location>
</feature>
<protein>
    <recommendedName>
        <fullName evidence="5">Exocyst complex component SEC15</fullName>
    </recommendedName>
</protein>
<evidence type="ECO:0000256" key="2">
    <source>
        <dbReference type="ARBA" id="ARBA00022448"/>
    </source>
</evidence>
<reference evidence="9 10" key="1">
    <citation type="journal article" date="2012" name="Eukaryot. Cell">
        <title>Draft genome sequence of Wickerhamomyces ciferrii NRRL Y-1031 F-60-10.</title>
        <authorList>
            <person name="Schneider J."/>
            <person name="Andrea H."/>
            <person name="Blom J."/>
            <person name="Jaenicke S."/>
            <person name="Ruckert C."/>
            <person name="Schorsch C."/>
            <person name="Szczepanowski R."/>
            <person name="Farwick M."/>
            <person name="Goesmann A."/>
            <person name="Puhler A."/>
            <person name="Schaffer S."/>
            <person name="Tauch A."/>
            <person name="Kohler T."/>
            <person name="Brinkrolf K."/>
        </authorList>
    </citation>
    <scope>NUCLEOTIDE SEQUENCE [LARGE SCALE GENOMIC DNA]</scope>
    <source>
        <strain evidence="10">ATCC 14091 / BCRC 22168 / CBS 111 / JCM 3599 / NBRC 0793 / NRRL Y-1031 F-60-10</strain>
    </source>
</reference>
<dbReference type="GO" id="GO:0016020">
    <property type="term" value="C:membrane"/>
    <property type="evidence" value="ECO:0007669"/>
    <property type="project" value="TreeGrafter"/>
</dbReference>
<dbReference type="Gene3D" id="1.10.357.30">
    <property type="entry name" value="Exocyst complex subunit Sec15 C-terminal domain, N-terminal subdomain"/>
    <property type="match status" value="1"/>
</dbReference>
<proteinExistence type="inferred from homology"/>
<evidence type="ECO:0000259" key="7">
    <source>
        <dbReference type="Pfam" id="PF04091"/>
    </source>
</evidence>
<keyword evidence="10" id="KW-1185">Reference proteome</keyword>
<evidence type="ECO:0000256" key="5">
    <source>
        <dbReference type="PIRNR" id="PIRNR025007"/>
    </source>
</evidence>
<dbReference type="Gene3D" id="1.20.58.670">
    <property type="entry name" value="Dsl1p vesicle tethering complex, Tip20p subunit, domain D"/>
    <property type="match status" value="1"/>
</dbReference>
<evidence type="ECO:0000256" key="3">
    <source>
        <dbReference type="ARBA" id="ARBA00022483"/>
    </source>
</evidence>
<dbReference type="Proteomes" id="UP000009328">
    <property type="component" value="Unassembled WGS sequence"/>
</dbReference>
<dbReference type="STRING" id="1206466.K0KMH2"/>
<dbReference type="PIRSF" id="PIRSF025007">
    <property type="entry name" value="Sec15"/>
    <property type="match status" value="1"/>
</dbReference>
<comment type="function">
    <text evidence="5">Component of the exocyst complex involved in the docking of exocytic vesicles with fusion sites on the plasma membrane.</text>
</comment>
<evidence type="ECO:0000313" key="10">
    <source>
        <dbReference type="Proteomes" id="UP000009328"/>
    </source>
</evidence>
<organism evidence="9 10">
    <name type="scientific">Wickerhamomyces ciferrii (strain ATCC 14091 / BCRC 22168 / CBS 111 / JCM 3599 / NBRC 0793 / NRRL Y-1031 F-60-10)</name>
    <name type="common">Yeast</name>
    <name type="synonym">Pichia ciferrii</name>
    <dbReference type="NCBI Taxonomy" id="1206466"/>
    <lineage>
        <taxon>Eukaryota</taxon>
        <taxon>Fungi</taxon>
        <taxon>Dikarya</taxon>
        <taxon>Ascomycota</taxon>
        <taxon>Saccharomycotina</taxon>
        <taxon>Saccharomycetes</taxon>
        <taxon>Phaffomycetales</taxon>
        <taxon>Wickerhamomycetaceae</taxon>
        <taxon>Wickerhamomyces</taxon>
    </lineage>
</organism>
<dbReference type="eggNOG" id="KOG2176">
    <property type="taxonomic scope" value="Eukaryota"/>
</dbReference>
<keyword evidence="3 5" id="KW-0268">Exocytosis</keyword>
<dbReference type="InterPro" id="IPR007225">
    <property type="entry name" value="EXOC6/Sec15"/>
</dbReference>
<dbReference type="InterPro" id="IPR042044">
    <property type="entry name" value="EXOC6PINT-1/Sec15/Tip20_C_dom2"/>
</dbReference>
<feature type="domain" description="Exocyst complex subunit EXOC6/Sec15 C-terminal" evidence="7">
    <location>
        <begin position="457"/>
        <end position="803"/>
    </location>
</feature>
<evidence type="ECO:0000256" key="6">
    <source>
        <dbReference type="SAM" id="MobiDB-lite"/>
    </source>
</evidence>
<comment type="similarity">
    <text evidence="1 5">Belongs to the SEC15 family.</text>
</comment>
<evidence type="ECO:0000313" key="9">
    <source>
        <dbReference type="EMBL" id="CCH42574.1"/>
    </source>
</evidence>
<dbReference type="PANTHER" id="PTHR12702">
    <property type="entry name" value="SEC15"/>
    <property type="match status" value="1"/>
</dbReference>